<feature type="region of interest" description="Disordered" evidence="1">
    <location>
        <begin position="337"/>
        <end position="390"/>
    </location>
</feature>
<accession>A0A093XQ27</accession>
<evidence type="ECO:0000256" key="1">
    <source>
        <dbReference type="SAM" id="MobiDB-lite"/>
    </source>
</evidence>
<protein>
    <submittedName>
        <fullName evidence="2">Uncharacterized protein</fullName>
    </submittedName>
</protein>
<proteinExistence type="predicted"/>
<sequence>MSRFRDIRLSISKSKSSAQSTRVPAVHHEEWSPIANSRESLQRALEDMYWEGVRDELENIIRPLAIWQQPEFADVLVPDENDDFIHGFDTFVDQVSQHAREHAIRYNKKRIENMDLSRKLIDAPPPSYMKSLNDAATDRRAESISSKIKSAVRQTMEDMPSFTGIEKRAWVLLQAAGFLDIEKLIEDRPATKKQKRPVVPQLDFSKGRPLDFYPMHCANAHCNAIITGSMFKSDDPKEPRVVCEDCYFRFFYGKDSYVKQYKHSILPEAITPEESRRMCPCYSVPHFNGDKPLALFPVPWDARHQKYTTSSKKCELDALDDLVAISKYKALRKAAGIKETKRERNPNSVVDATMKLQHRQPQAEKSSSSTFSKLRKSSSKTSITDPQEDPDVPAFFKAHVDKDPFANVHVRLRVGPLIIRNDISLTEDGALITLRETPVFHQRLGISGNEKRCLLVTGSEDQNVWQFVKPARHLTNYKAVMKQVVGAPFSGLLPQDPEPTRLARNATQNNYQHFCNSLIDNDIFGPLTSGLAYPLYLMSFVCPDEGYMRPPVLSKFSVPTGLTQDYISQFYFGHSTVKDSDIIDTYQEYWYDWGAFGGPIYKYQNIFPWDCTEAYGRYPTCCGDCNLSKHVRAFPFDSWSIVSHHLTRDQHMYAPSSLSEPMDTTKPTSQAWMRNRLNVLSASAILCRAAAAMAKTEIFRSATAWLSPSSNPGSELRSLDPSLARVKLGGIHRAQPFSHLLFDDKIYYSSFFMAHWGIRPLPQQIEAYEIARRKRINRADIELPLLAEDAVGYTTRYRRDSKDTSNDAAEKFEIDMDAALTLLDTVYRHAAGCAVACGATCASGCGNSSCGGVVSATSYPIAVGVVVEEEEEEEEEGKAAVGEAVEGVVVVAAVVDQGAVVVVANFYTVAES</sequence>
<name>A0A093XQ27_TALMA</name>
<dbReference type="HOGENOM" id="CLU_008907_0_0_1"/>
<comment type="caution">
    <text evidence="2">The sequence shown here is derived from an EMBL/GenBank/DDBJ whole genome shotgun (WGS) entry which is preliminary data.</text>
</comment>
<organism evidence="2">
    <name type="scientific">Talaromyces marneffei PM1</name>
    <dbReference type="NCBI Taxonomy" id="1077442"/>
    <lineage>
        <taxon>Eukaryota</taxon>
        <taxon>Fungi</taxon>
        <taxon>Dikarya</taxon>
        <taxon>Ascomycota</taxon>
        <taxon>Pezizomycotina</taxon>
        <taxon>Eurotiomycetes</taxon>
        <taxon>Eurotiomycetidae</taxon>
        <taxon>Eurotiales</taxon>
        <taxon>Trichocomaceae</taxon>
        <taxon>Talaromyces</taxon>
        <taxon>Talaromyces sect. Talaromyces</taxon>
    </lineage>
</organism>
<dbReference type="EMBL" id="JPOX01000015">
    <property type="protein sequence ID" value="KFX47333.1"/>
    <property type="molecule type" value="Genomic_DNA"/>
</dbReference>
<gene>
    <name evidence="2" type="ORF">GQ26_0150680</name>
</gene>
<evidence type="ECO:0000313" key="2">
    <source>
        <dbReference type="EMBL" id="KFX47333.1"/>
    </source>
</evidence>
<dbReference type="AlphaFoldDB" id="A0A093XQ27"/>
<dbReference type="eggNOG" id="ENOG502SH42">
    <property type="taxonomic scope" value="Eukaryota"/>
</dbReference>
<reference evidence="2" key="1">
    <citation type="journal article" date="2014" name="PLoS Genet.">
        <title>Signature Gene Expression Reveals Novel Clues to the Molecular Mechanisms of Dimorphic Transition in Penicillium marneffei.</title>
        <authorList>
            <person name="Yang E."/>
            <person name="Wang G."/>
            <person name="Cai J."/>
            <person name="Woo P.C."/>
            <person name="Lau S.K."/>
            <person name="Yuen K.-Y."/>
            <person name="Chow W.-N."/>
            <person name="Lin X."/>
        </authorList>
    </citation>
    <scope>NUCLEOTIDE SEQUENCE [LARGE SCALE GENOMIC DNA]</scope>
    <source>
        <strain evidence="2">PM1</strain>
    </source>
</reference>